<evidence type="ECO:0000256" key="2">
    <source>
        <dbReference type="PROSITE-ProRule" id="PRU01379"/>
    </source>
</evidence>
<keyword evidence="6" id="KW-1185">Reference proteome</keyword>
<feature type="active site" description="Proton donor/acceptor" evidence="2">
    <location>
        <position position="373"/>
    </location>
</feature>
<accession>A0A5C5ZRZ5</accession>
<dbReference type="EMBL" id="SJPQ01000001">
    <property type="protein sequence ID" value="TWT90312.1"/>
    <property type="molecule type" value="Genomic_DNA"/>
</dbReference>
<dbReference type="InterPro" id="IPR050821">
    <property type="entry name" value="Cytosolic_carboxypeptidase"/>
</dbReference>
<keyword evidence="5" id="KW-0121">Carboxypeptidase</keyword>
<name>A0A5C5ZRZ5_9BACT</name>
<dbReference type="OrthoDB" id="243707at2"/>
<keyword evidence="3" id="KW-0732">Signal</keyword>
<dbReference type="Pfam" id="PF00246">
    <property type="entry name" value="Peptidase_M14"/>
    <property type="match status" value="1"/>
</dbReference>
<evidence type="ECO:0000256" key="1">
    <source>
        <dbReference type="ARBA" id="ARBA00001947"/>
    </source>
</evidence>
<dbReference type="GO" id="GO:0004553">
    <property type="term" value="F:hydrolase activity, hydrolyzing O-glycosyl compounds"/>
    <property type="evidence" value="ECO:0007669"/>
    <property type="project" value="InterPro"/>
</dbReference>
<dbReference type="GO" id="GO:0000272">
    <property type="term" value="P:polysaccharide catabolic process"/>
    <property type="evidence" value="ECO:0007669"/>
    <property type="project" value="InterPro"/>
</dbReference>
<comment type="cofactor">
    <cofactor evidence="1">
        <name>Zn(2+)</name>
        <dbReference type="ChEBI" id="CHEBI:29105"/>
    </cofactor>
</comment>
<comment type="similarity">
    <text evidence="2">Belongs to the peptidase M14 family.</text>
</comment>
<evidence type="ECO:0000313" key="6">
    <source>
        <dbReference type="Proteomes" id="UP000315440"/>
    </source>
</evidence>
<dbReference type="Proteomes" id="UP000315440">
    <property type="component" value="Unassembled WGS sequence"/>
</dbReference>
<dbReference type="Pfam" id="PF00404">
    <property type="entry name" value="Dockerin_1"/>
    <property type="match status" value="1"/>
</dbReference>
<dbReference type="InterPro" id="IPR036439">
    <property type="entry name" value="Dockerin_dom_sf"/>
</dbReference>
<dbReference type="Pfam" id="PF18027">
    <property type="entry name" value="Pepdidase_M14_N"/>
    <property type="match status" value="1"/>
</dbReference>
<keyword evidence="5" id="KW-0645">Protease</keyword>
<dbReference type="AlphaFoldDB" id="A0A5C5ZRZ5"/>
<dbReference type="GO" id="GO:0008270">
    <property type="term" value="F:zinc ion binding"/>
    <property type="evidence" value="ECO:0007669"/>
    <property type="project" value="InterPro"/>
</dbReference>
<reference evidence="5 6" key="1">
    <citation type="submission" date="2019-02" db="EMBL/GenBank/DDBJ databases">
        <title>Deep-cultivation of Planctomycetes and their phenomic and genomic characterization uncovers novel biology.</title>
        <authorList>
            <person name="Wiegand S."/>
            <person name="Jogler M."/>
            <person name="Boedeker C."/>
            <person name="Pinto D."/>
            <person name="Vollmers J."/>
            <person name="Rivas-Marin E."/>
            <person name="Kohn T."/>
            <person name="Peeters S.H."/>
            <person name="Heuer A."/>
            <person name="Rast P."/>
            <person name="Oberbeckmann S."/>
            <person name="Bunk B."/>
            <person name="Jeske O."/>
            <person name="Meyerdierks A."/>
            <person name="Storesund J.E."/>
            <person name="Kallscheuer N."/>
            <person name="Luecker S."/>
            <person name="Lage O.M."/>
            <person name="Pohl T."/>
            <person name="Merkel B.J."/>
            <person name="Hornburger P."/>
            <person name="Mueller R.-W."/>
            <person name="Bruemmer F."/>
            <person name="Labrenz M."/>
            <person name="Spormann A.M."/>
            <person name="Op Den Camp H."/>
            <person name="Overmann J."/>
            <person name="Amann R."/>
            <person name="Jetten M.S.M."/>
            <person name="Mascher T."/>
            <person name="Medema M.H."/>
            <person name="Devos D.P."/>
            <person name="Kaster A.-K."/>
            <person name="Ovreas L."/>
            <person name="Rohde M."/>
            <person name="Galperin M.Y."/>
            <person name="Jogler C."/>
        </authorList>
    </citation>
    <scope>NUCLEOTIDE SEQUENCE [LARGE SCALE GENOMIC DNA]</scope>
    <source>
        <strain evidence="5 6">Mal64</strain>
    </source>
</reference>
<dbReference type="Gene3D" id="3.40.630.10">
    <property type="entry name" value="Zn peptidases"/>
    <property type="match status" value="1"/>
</dbReference>
<feature type="signal peptide" evidence="3">
    <location>
        <begin position="1"/>
        <end position="21"/>
    </location>
</feature>
<dbReference type="SUPFAM" id="SSF53187">
    <property type="entry name" value="Zn-dependent exopeptidases"/>
    <property type="match status" value="1"/>
</dbReference>
<dbReference type="Gene3D" id="1.10.1330.10">
    <property type="entry name" value="Dockerin domain"/>
    <property type="match status" value="1"/>
</dbReference>
<sequence length="506" mass="55155" precursor="true">MYRHLWIFFSLAVLATTPLRAAVTLNGDFDHGSLDESASFVSGDFVQLAGRDNYNAGQWKWLYFSANGVQGQQLTFRIDDDFPGGGSRLNNHEMVYSYDQDNWFFFDNNARSSSADTYTFSNDSAFTSDQVWVAYGLPYSIDRLESHTAGVAASPWVSPTATGGSDLVIGQSPGGIDDIGRVIPQQDLYGYRVTDPSSDGPKAKIVLLGGTHSNETLANLTLEALVDYLVSDELDAALLRRRAEFFVYPMANPDGRLAGYNRSTVQFPDLDPNRHWDAPHYDGLTDIRAVGEAIIADTGGDADIFLDFHSTVDPGSSHFVYTDIDKNMHLHPYWQQVLQLEPTIATFDAALQNDTGAKFGYEQLGVGFTGTFETRFIAGENEDRFVTLGENFGKAFAALLATPYGDLNFDGDVDADDYAVLTTHAETSTAGLTTAEAYAAGDLNNDGWNDALDFGLFKETYVATHGAQAFALMIAGVPEPSTLTVALVAAISLIIRRRSPAAAKPY</sequence>
<dbReference type="InterPro" id="IPR002105">
    <property type="entry name" value="Dockerin_1_rpt"/>
</dbReference>
<dbReference type="RefSeq" id="WP_146397080.1">
    <property type="nucleotide sequence ID" value="NZ_SJPQ01000001.1"/>
</dbReference>
<proteinExistence type="inferred from homology"/>
<dbReference type="InterPro" id="IPR040626">
    <property type="entry name" value="Pepdidase_M14_N"/>
</dbReference>
<protein>
    <submittedName>
        <fullName evidence="5">Zinc carboxypeptidase</fullName>
    </submittedName>
</protein>
<evidence type="ECO:0000256" key="3">
    <source>
        <dbReference type="SAM" id="SignalP"/>
    </source>
</evidence>
<dbReference type="InterPro" id="IPR000834">
    <property type="entry name" value="Peptidase_M14"/>
</dbReference>
<dbReference type="SUPFAM" id="SSF63446">
    <property type="entry name" value="Type I dockerin domain"/>
    <property type="match status" value="1"/>
</dbReference>
<evidence type="ECO:0000259" key="4">
    <source>
        <dbReference type="PROSITE" id="PS52035"/>
    </source>
</evidence>
<dbReference type="GO" id="GO:0006508">
    <property type="term" value="P:proteolysis"/>
    <property type="evidence" value="ECO:0007669"/>
    <property type="project" value="InterPro"/>
</dbReference>
<gene>
    <name evidence="5" type="ORF">Mal64_06970</name>
</gene>
<organism evidence="5 6">
    <name type="scientific">Pseudobythopirellula maris</name>
    <dbReference type="NCBI Taxonomy" id="2527991"/>
    <lineage>
        <taxon>Bacteria</taxon>
        <taxon>Pseudomonadati</taxon>
        <taxon>Planctomycetota</taxon>
        <taxon>Planctomycetia</taxon>
        <taxon>Pirellulales</taxon>
        <taxon>Lacipirellulaceae</taxon>
        <taxon>Pseudobythopirellula</taxon>
    </lineage>
</organism>
<feature type="domain" description="Peptidase M14" evidence="4">
    <location>
        <begin position="145"/>
        <end position="400"/>
    </location>
</feature>
<dbReference type="PANTHER" id="PTHR12756:SF11">
    <property type="entry name" value="CYTOSOLIC CARBOXYPEPTIDASE 1"/>
    <property type="match status" value="1"/>
</dbReference>
<dbReference type="GO" id="GO:0004181">
    <property type="term" value="F:metallocarboxypeptidase activity"/>
    <property type="evidence" value="ECO:0007669"/>
    <property type="project" value="InterPro"/>
</dbReference>
<feature type="chain" id="PRO_5022889116" evidence="3">
    <location>
        <begin position="22"/>
        <end position="506"/>
    </location>
</feature>
<dbReference type="Gene3D" id="2.60.40.3120">
    <property type="match status" value="1"/>
</dbReference>
<dbReference type="PROSITE" id="PS52035">
    <property type="entry name" value="PEPTIDASE_M14"/>
    <property type="match status" value="1"/>
</dbReference>
<keyword evidence="5" id="KW-0378">Hydrolase</keyword>
<dbReference type="PANTHER" id="PTHR12756">
    <property type="entry name" value="CYTOSOLIC CARBOXYPEPTIDASE"/>
    <property type="match status" value="1"/>
</dbReference>
<evidence type="ECO:0000313" key="5">
    <source>
        <dbReference type="EMBL" id="TWT90312.1"/>
    </source>
</evidence>
<comment type="caution">
    <text evidence="5">The sequence shown here is derived from an EMBL/GenBank/DDBJ whole genome shotgun (WGS) entry which is preliminary data.</text>
</comment>